<keyword evidence="1" id="KW-0472">Membrane</keyword>
<name>A0ABD2X8A7_9HYME</name>
<keyword evidence="1" id="KW-1133">Transmembrane helix</keyword>
<evidence type="ECO:0000313" key="3">
    <source>
        <dbReference type="Proteomes" id="UP001627154"/>
    </source>
</evidence>
<evidence type="ECO:0000313" key="2">
    <source>
        <dbReference type="EMBL" id="KAL3401128.1"/>
    </source>
</evidence>
<reference evidence="2 3" key="1">
    <citation type="journal article" date="2024" name="bioRxiv">
        <title>A reference genome for Trichogramma kaykai: A tiny desert-dwelling parasitoid wasp with competing sex-ratio distorters.</title>
        <authorList>
            <person name="Culotta J."/>
            <person name="Lindsey A.R."/>
        </authorList>
    </citation>
    <scope>NUCLEOTIDE SEQUENCE [LARGE SCALE GENOMIC DNA]</scope>
    <source>
        <strain evidence="2 3">KSX58</strain>
    </source>
</reference>
<protein>
    <submittedName>
        <fullName evidence="2">Uncharacterized protein</fullName>
    </submittedName>
</protein>
<proteinExistence type="predicted"/>
<comment type="caution">
    <text evidence="2">The sequence shown here is derived from an EMBL/GenBank/DDBJ whole genome shotgun (WGS) entry which is preliminary data.</text>
</comment>
<dbReference type="Proteomes" id="UP001627154">
    <property type="component" value="Unassembled WGS sequence"/>
</dbReference>
<dbReference type="EMBL" id="JBJJXI010000049">
    <property type="protein sequence ID" value="KAL3401128.1"/>
    <property type="molecule type" value="Genomic_DNA"/>
</dbReference>
<feature type="transmembrane region" description="Helical" evidence="1">
    <location>
        <begin position="45"/>
        <end position="67"/>
    </location>
</feature>
<gene>
    <name evidence="2" type="ORF">TKK_005749</name>
</gene>
<keyword evidence="1" id="KW-0812">Transmembrane</keyword>
<keyword evidence="3" id="KW-1185">Reference proteome</keyword>
<organism evidence="2 3">
    <name type="scientific">Trichogramma kaykai</name>
    <dbReference type="NCBI Taxonomy" id="54128"/>
    <lineage>
        <taxon>Eukaryota</taxon>
        <taxon>Metazoa</taxon>
        <taxon>Ecdysozoa</taxon>
        <taxon>Arthropoda</taxon>
        <taxon>Hexapoda</taxon>
        <taxon>Insecta</taxon>
        <taxon>Pterygota</taxon>
        <taxon>Neoptera</taxon>
        <taxon>Endopterygota</taxon>
        <taxon>Hymenoptera</taxon>
        <taxon>Apocrita</taxon>
        <taxon>Proctotrupomorpha</taxon>
        <taxon>Chalcidoidea</taxon>
        <taxon>Trichogrammatidae</taxon>
        <taxon>Trichogramma</taxon>
    </lineage>
</organism>
<dbReference type="AlphaFoldDB" id="A0ABD2X8A7"/>
<accession>A0ABD2X8A7</accession>
<evidence type="ECO:0000256" key="1">
    <source>
        <dbReference type="SAM" id="Phobius"/>
    </source>
</evidence>
<sequence length="95" mass="10962">MLHTPLVRSLDTFTTQQYAAVVIFACLSFSLNFRVQQQSEDKEELTALLLHSLLSLIYIVCLCSFLQQQRPRQQHIYSRSSLRVQEPTLAVSQHP</sequence>
<feature type="transmembrane region" description="Helical" evidence="1">
    <location>
        <begin position="15"/>
        <end position="33"/>
    </location>
</feature>